<keyword evidence="1" id="KW-0812">Transmembrane</keyword>
<evidence type="ECO:0000313" key="2">
    <source>
        <dbReference type="EMBL" id="QEQ97858.1"/>
    </source>
</evidence>
<accession>A0A5P1RE04</accession>
<proteinExistence type="predicted"/>
<feature type="transmembrane region" description="Helical" evidence="1">
    <location>
        <begin position="50"/>
        <end position="68"/>
    </location>
</feature>
<sequence>MASAVIVVYALLMRFLMLWPDSFLVKEILRDMGALVPITLVMTDVIKNDGGTIIVAAICFYWFLMLNLQKKK</sequence>
<dbReference type="KEGG" id="ncu:F0U83_14660"/>
<dbReference type="Proteomes" id="UP000324760">
    <property type="component" value="Chromosome"/>
</dbReference>
<organism evidence="2 3">
    <name type="scientific">Neptunomonas concharum</name>
    <dbReference type="NCBI Taxonomy" id="1031538"/>
    <lineage>
        <taxon>Bacteria</taxon>
        <taxon>Pseudomonadati</taxon>
        <taxon>Pseudomonadota</taxon>
        <taxon>Gammaproteobacteria</taxon>
        <taxon>Oceanospirillales</taxon>
        <taxon>Oceanospirillaceae</taxon>
        <taxon>Neptunomonas</taxon>
    </lineage>
</organism>
<evidence type="ECO:0000313" key="3">
    <source>
        <dbReference type="Proteomes" id="UP000324760"/>
    </source>
</evidence>
<dbReference type="RefSeq" id="WP_138987974.1">
    <property type="nucleotide sequence ID" value="NZ_CP043869.1"/>
</dbReference>
<evidence type="ECO:0000256" key="1">
    <source>
        <dbReference type="SAM" id="Phobius"/>
    </source>
</evidence>
<reference evidence="2 3" key="1">
    <citation type="journal article" date="2019" name="Biochem. Eng. J.">
        <title>Metabolic engineering of the marine bacteria Neptunomonas concharum for the production of acetoin and meso-2,3-butanediol from acetate.</title>
        <authorList>
            <person name="Li W."/>
            <person name="Pu N."/>
            <person name="Liu C.-X."/>
            <person name="Yuan Q.-P."/>
            <person name="Li Z.-J."/>
        </authorList>
    </citation>
    <scope>NUCLEOTIDE SEQUENCE [LARGE SCALE GENOMIC DNA]</scope>
    <source>
        <strain evidence="2 3">JCM17730</strain>
    </source>
</reference>
<keyword evidence="1" id="KW-0472">Membrane</keyword>
<gene>
    <name evidence="2" type="ORF">F0U83_14660</name>
</gene>
<protein>
    <recommendedName>
        <fullName evidence="4">YggT family protein</fullName>
    </recommendedName>
</protein>
<keyword evidence="3" id="KW-1185">Reference proteome</keyword>
<evidence type="ECO:0008006" key="4">
    <source>
        <dbReference type="Google" id="ProtNLM"/>
    </source>
</evidence>
<dbReference type="AlphaFoldDB" id="A0A5P1RE04"/>
<dbReference type="EMBL" id="CP043869">
    <property type="protein sequence ID" value="QEQ97858.1"/>
    <property type="molecule type" value="Genomic_DNA"/>
</dbReference>
<keyword evidence="1" id="KW-1133">Transmembrane helix</keyword>
<name>A0A5P1RE04_9GAMM</name>